<sequence>MFVAATVTTAMSYWMCERALRPSVVELLTKNPPTTPRGPGSDCVP</sequence>
<reference evidence="1" key="1">
    <citation type="submission" date="2014-01" db="EMBL/GenBank/DDBJ databases">
        <authorList>
            <person name="Brown-Elliot B."/>
            <person name="Wallace R."/>
            <person name="Lenaerts A."/>
            <person name="Ordway D."/>
            <person name="DeGroote M.A."/>
            <person name="Parker T."/>
            <person name="Sizemore C."/>
            <person name="Tallon L.J."/>
            <person name="Sadzewicz L.K."/>
            <person name="Sengamalay N."/>
            <person name="Fraser C.M."/>
            <person name="Hine E."/>
            <person name="Shefchek K.A."/>
            <person name="Das S.P."/>
            <person name="Tettelin H."/>
        </authorList>
    </citation>
    <scope>NUCLEOTIDE SEQUENCE [LARGE SCALE GENOMIC DNA]</scope>
    <source>
        <strain evidence="1">4042</strain>
    </source>
</reference>
<dbReference type="PATRIC" id="fig|1299334.3.peg.8222"/>
<dbReference type="EMBL" id="JAOB01000080">
    <property type="protein sequence ID" value="EUA15976.1"/>
    <property type="molecule type" value="Genomic_DNA"/>
</dbReference>
<protein>
    <submittedName>
        <fullName evidence="1">Uncharacterized protein</fullName>
    </submittedName>
</protein>
<evidence type="ECO:0000313" key="1">
    <source>
        <dbReference type="EMBL" id="EUA15976.1"/>
    </source>
</evidence>
<name>X7ZAE9_MYCXE</name>
<proteinExistence type="predicted"/>
<comment type="caution">
    <text evidence="1">The sequence shown here is derived from an EMBL/GenBank/DDBJ whole genome shotgun (WGS) entry which is preliminary data.</text>
</comment>
<dbReference type="AlphaFoldDB" id="X7ZAE9"/>
<gene>
    <name evidence="1" type="ORF">I553_0951</name>
</gene>
<organism evidence="1">
    <name type="scientific">Mycobacterium xenopi 4042</name>
    <dbReference type="NCBI Taxonomy" id="1299334"/>
    <lineage>
        <taxon>Bacteria</taxon>
        <taxon>Bacillati</taxon>
        <taxon>Actinomycetota</taxon>
        <taxon>Actinomycetes</taxon>
        <taxon>Mycobacteriales</taxon>
        <taxon>Mycobacteriaceae</taxon>
        <taxon>Mycobacterium</taxon>
    </lineage>
</organism>
<accession>X7ZAE9</accession>